<feature type="region of interest" description="Disordered" evidence="1">
    <location>
        <begin position="40"/>
        <end position="78"/>
    </location>
</feature>
<reference evidence="2" key="1">
    <citation type="submission" date="2015-08" db="EMBL/GenBank/DDBJ databases">
        <authorList>
            <person name="Babu N.S."/>
            <person name="Beckwith C.J."/>
            <person name="Beseler K.G."/>
            <person name="Brison A."/>
            <person name="Carone J.V."/>
            <person name="Caskin T.P."/>
            <person name="Diamond M."/>
            <person name="Durham M.E."/>
            <person name="Foxe J.M."/>
            <person name="Go M."/>
            <person name="Henderson B.A."/>
            <person name="Jones I.B."/>
            <person name="McGettigan J.A."/>
            <person name="Micheletti S.J."/>
            <person name="Nasrallah M.E."/>
            <person name="Ortiz D."/>
            <person name="Piller C.R."/>
            <person name="Privatt S.R."/>
            <person name="Schneider S.L."/>
            <person name="Sharp S."/>
            <person name="Smith T.C."/>
            <person name="Stanton J.D."/>
            <person name="Ullery H.E."/>
            <person name="Wilson R.J."/>
            <person name="Serrano M.G."/>
            <person name="Buck G."/>
            <person name="Lee V."/>
            <person name="Wang Y."/>
            <person name="Carvalho R."/>
            <person name="Voegtly L."/>
            <person name="Shi R."/>
            <person name="Duckworth R."/>
            <person name="Johnson A."/>
            <person name="Loviza R."/>
            <person name="Walstead R."/>
            <person name="Shah Z."/>
            <person name="Kiflezghi M."/>
            <person name="Wade K."/>
            <person name="Ball S.L."/>
            <person name="Bradley K.W."/>
            <person name="Asai D.J."/>
            <person name="Bowman C.A."/>
            <person name="Russell D.A."/>
            <person name="Pope W.H."/>
            <person name="Jacobs-Sera D."/>
            <person name="Hendrix R.W."/>
            <person name="Hatfull G.F."/>
        </authorList>
    </citation>
    <scope>NUCLEOTIDE SEQUENCE</scope>
</reference>
<proteinExistence type="predicted"/>
<evidence type="ECO:0000256" key="1">
    <source>
        <dbReference type="SAM" id="MobiDB-lite"/>
    </source>
</evidence>
<gene>
    <name evidence="2" type="ORF">NOCA2150088</name>
</gene>
<organism evidence="2">
    <name type="scientific">metagenome</name>
    <dbReference type="NCBI Taxonomy" id="256318"/>
    <lineage>
        <taxon>unclassified sequences</taxon>
        <taxon>metagenomes</taxon>
    </lineage>
</organism>
<dbReference type="EMBL" id="CZKA01000007">
    <property type="protein sequence ID" value="CUR54346.1"/>
    <property type="molecule type" value="Genomic_DNA"/>
</dbReference>
<name>A0A2P2BX78_9ZZZZ</name>
<dbReference type="AlphaFoldDB" id="A0A2P2BX78"/>
<protein>
    <submittedName>
        <fullName evidence="2">Uncharacterized protein</fullName>
    </submittedName>
</protein>
<evidence type="ECO:0000313" key="2">
    <source>
        <dbReference type="EMBL" id="CUR54346.1"/>
    </source>
</evidence>
<feature type="compositionally biased region" description="Low complexity" evidence="1">
    <location>
        <begin position="40"/>
        <end position="53"/>
    </location>
</feature>
<sequence length="228" mass="24238">MFRSSARDGGLRQRRILVAAAALTALLIAAGLYAALAHDPSPSATQPAPQPDTVDPLPAEEDESPAGGLPALPPTDDPEAFARMAASAVFEWDTAAAVPLSEYVARLVAVADPTGESAPGLVADLSTYLPTSAAWTDLRRYSTRQWLTITSSQVPTLWSQAKAEAGPNGLLPGTVAYTIEGARHRTGDWEGEPVATEHEVAFTVFAVCRPSYPRCYLLRLSRLDEPLS</sequence>
<accession>A0A2P2BX78</accession>